<reference evidence="1 2" key="1">
    <citation type="submission" date="2015-12" db="EMBL/GenBank/DDBJ databases">
        <title>Draft genome sequence of the thermoanaerobe Thermotalea metallivorans, an isolate from the runoff channel of the Great Artesian Basin, Australia.</title>
        <authorList>
            <person name="Patel B.K."/>
        </authorList>
    </citation>
    <scope>NUCLEOTIDE SEQUENCE [LARGE SCALE GENOMIC DNA]</scope>
    <source>
        <strain evidence="1 2">B2-1</strain>
    </source>
</reference>
<evidence type="ECO:0000313" key="2">
    <source>
        <dbReference type="Proteomes" id="UP000070456"/>
    </source>
</evidence>
<evidence type="ECO:0000313" key="1">
    <source>
        <dbReference type="EMBL" id="KXG74200.1"/>
    </source>
</evidence>
<accession>A0A140L0X5</accession>
<dbReference type="AlphaFoldDB" id="A0A140L0X5"/>
<name>A0A140L0X5_9FIRM</name>
<comment type="caution">
    <text evidence="1">The sequence shown here is derived from an EMBL/GenBank/DDBJ whole genome shotgun (WGS) entry which is preliminary data.</text>
</comment>
<organism evidence="1 2">
    <name type="scientific">Thermotalea metallivorans</name>
    <dbReference type="NCBI Taxonomy" id="520762"/>
    <lineage>
        <taxon>Bacteria</taxon>
        <taxon>Bacillati</taxon>
        <taxon>Bacillota</taxon>
        <taxon>Clostridia</taxon>
        <taxon>Peptostreptococcales</taxon>
        <taxon>Thermotaleaceae</taxon>
        <taxon>Thermotalea</taxon>
    </lineage>
</organism>
<dbReference type="RefSeq" id="WP_068557461.1">
    <property type="nucleotide sequence ID" value="NZ_LOEE01000061.1"/>
</dbReference>
<gene>
    <name evidence="1" type="ORF">AN619_25180</name>
</gene>
<dbReference type="Proteomes" id="UP000070456">
    <property type="component" value="Unassembled WGS sequence"/>
</dbReference>
<proteinExistence type="predicted"/>
<dbReference type="EMBL" id="LOEE01000061">
    <property type="protein sequence ID" value="KXG74200.1"/>
    <property type="molecule type" value="Genomic_DNA"/>
</dbReference>
<protein>
    <submittedName>
        <fullName evidence="1">Uncharacterized protein</fullName>
    </submittedName>
</protein>
<sequence length="124" mass="14694">MSIEFFKKTFHEIIEGKNTPESLDAEAYCFALGQALHRIFDALGGIDQHRREFNYLTNPYLPADIRTLCIRILRFLKNTRNLLDFQDQQLMTTLDFLISQEDIFLRSKIDFKKCEEAFYAGLFW</sequence>
<keyword evidence="2" id="KW-1185">Reference proteome</keyword>